<evidence type="ECO:0000259" key="2">
    <source>
        <dbReference type="Pfam" id="PF25474"/>
    </source>
</evidence>
<dbReference type="OrthoDB" id="326126at2759"/>
<feature type="transmembrane region" description="Helical" evidence="1">
    <location>
        <begin position="295"/>
        <end position="316"/>
    </location>
</feature>
<proteinExistence type="predicted"/>
<accession>A0A1R2CZA8</accession>
<organism evidence="3 4">
    <name type="scientific">Stentor coeruleus</name>
    <dbReference type="NCBI Taxonomy" id="5963"/>
    <lineage>
        <taxon>Eukaryota</taxon>
        <taxon>Sar</taxon>
        <taxon>Alveolata</taxon>
        <taxon>Ciliophora</taxon>
        <taxon>Postciliodesmatophora</taxon>
        <taxon>Heterotrichea</taxon>
        <taxon>Heterotrichida</taxon>
        <taxon>Stentoridae</taxon>
        <taxon>Stentor</taxon>
    </lineage>
</organism>
<evidence type="ECO:0000313" key="3">
    <source>
        <dbReference type="EMBL" id="OMJ94334.1"/>
    </source>
</evidence>
<feature type="transmembrane region" description="Helical" evidence="1">
    <location>
        <begin position="268"/>
        <end position="289"/>
    </location>
</feature>
<dbReference type="EMBL" id="MPUH01000028">
    <property type="protein sequence ID" value="OMJ94334.1"/>
    <property type="molecule type" value="Genomic_DNA"/>
</dbReference>
<keyword evidence="4" id="KW-1185">Reference proteome</keyword>
<name>A0A1R2CZA8_9CILI</name>
<dbReference type="Proteomes" id="UP000187209">
    <property type="component" value="Unassembled WGS sequence"/>
</dbReference>
<comment type="caution">
    <text evidence="3">The sequence shown here is derived from an EMBL/GenBank/DDBJ whole genome shotgun (WGS) entry which is preliminary data.</text>
</comment>
<feature type="transmembrane region" description="Helical" evidence="1">
    <location>
        <begin position="1287"/>
        <end position="1307"/>
    </location>
</feature>
<sequence length="1344" mass="156171">MKVEEFYRIMHTIFKENTSSLPSVRAQKVYIAINSIQIIGQYINFLWAPNMPMHHWSSFTKFWFYISLTSIDNLAAEFSFLFGLLLLTISLISFSSIMLVLIFLAEFHQIKLPHWIKKTIKITMTFTCEIYFIPCSNVLFLLSKYSLQPDTPISEYLKTQTLTYFHLGLGGNLISILFLILHLLLAVMREGFSLEPKHSLTEIDLSAKISANIDLQAKILTFVTSGLFIYTQIDNYFIVLVFSIFFYGYLVMKYLFTQPYYADFLNFFKVLMHFEGFFVGIFFAVGLYLNSATAVIVLTVFVQPGILVFSKACVLYRLKWIKNPIEEVFNESFELAARGWLRNPNKAKKVIKYTNAYYEVFKDKMILVCQANYCADILNNSAVAAIKICQTDFRGFNVFTNYQVYNLQEKYKNENLGLSEGVKLCIFLLKFGVVKYEEKSFCLLYEKLINNLIRKKVHISTLRKLLKNFDESLHSLISEYKGLVEQFPNSRIINKIFTSFLVEITNNPEMAGTYLNKIRLSTTKKRTNEVGMDFFSDPNSLVMVVSGNKLTIGKILYMSQNLCNYLEISDEEIKYHSLSDFIPRTFSEFHNDKLYAFVKQSLSQYTLKSAPLLLTSSKGFLLESYIYTECVGFDSSVNFVIVIDPVNKNKAELALLDDNNCIMQHSKKFPSCFGLSWYKIDNTFFSDYISESNYKTLLTEKMVFFSKDPHKTKKSSNTLLVLENLQVFSKTLKLVKAIKNRSEKLKKIKDLNPTFDNQDFENTSNNTTSTFKMREKIIAEEKFYESFCNRSLCERTKRNAASSTDQKNKIFLLLQSIDRNFKFVKIFFALSMIGMILLNIITSSYIYKSTSNLVNLDSFTHMADIYTSFALLGLYTRSADLNFYFESPFYILLANITLIGKNLESFHENLRTDENEWSFCPSLNIVENKLIPIWKFSENPEVELISLMDMIDVTITHSLSFYEKALLNMTKDYLEDLHFLLFNTFRVSFSILRDAFDGMILCEISKSDTIWVFSLTMFGVCSLLLGVFLLALCISLMMFAKNEIILWRCLFKNGKESYGIIQGALRNRLVNLHEDKGGKNIYEQDLKENDVKIQPSWRYFLAVFGFAVLILVFFTVYFQWFFSKNIELLHFRMDIYDIMVNRRVKLTQAVFFTEELLVESKGNVLSSMFLNNTVLPSAQKAIERIISDMKGLMTIFNSETFRQTVPEEVFNFLYKEYNSSLPVLKKGIWNAFSVIRRTNFYISSNKKNIPYTFMKDYLNNVYGILKSFDDIIPQTDQAVKDEILSNILNFIIFSALWSLLELLYGFVIYKTLFKHDKDCIKCIETLLNIIPCECPNNTKSTRIR</sequence>
<feature type="transmembrane region" description="Helical" evidence="1">
    <location>
        <begin position="236"/>
        <end position="256"/>
    </location>
</feature>
<feature type="transmembrane region" description="Helical" evidence="1">
    <location>
        <begin position="1099"/>
        <end position="1122"/>
    </location>
</feature>
<feature type="transmembrane region" description="Helical" evidence="1">
    <location>
        <begin position="163"/>
        <end position="188"/>
    </location>
</feature>
<dbReference type="InterPro" id="IPR057352">
    <property type="entry name" value="TPR_TmcB/C"/>
</dbReference>
<feature type="transmembrane region" description="Helical" evidence="1">
    <location>
        <begin position="1010"/>
        <end position="1039"/>
    </location>
</feature>
<gene>
    <name evidence="3" type="ORF">SteCoe_2535</name>
</gene>
<keyword evidence="1" id="KW-0472">Membrane</keyword>
<keyword evidence="1" id="KW-0812">Transmembrane</keyword>
<feature type="transmembrane region" description="Helical" evidence="1">
    <location>
        <begin position="826"/>
        <end position="847"/>
    </location>
</feature>
<evidence type="ECO:0000313" key="4">
    <source>
        <dbReference type="Proteomes" id="UP000187209"/>
    </source>
</evidence>
<protein>
    <recommendedName>
        <fullName evidence="2">TmcB/TmcC TPR repeats domain-containing protein</fullName>
    </recommendedName>
</protein>
<feature type="transmembrane region" description="Helical" evidence="1">
    <location>
        <begin position="80"/>
        <end position="105"/>
    </location>
</feature>
<feature type="transmembrane region" description="Helical" evidence="1">
    <location>
        <begin position="126"/>
        <end position="143"/>
    </location>
</feature>
<keyword evidence="1" id="KW-1133">Transmembrane helix</keyword>
<dbReference type="Pfam" id="PF25474">
    <property type="entry name" value="TPR_TmcB"/>
    <property type="match status" value="1"/>
</dbReference>
<reference evidence="3 4" key="1">
    <citation type="submission" date="2016-11" db="EMBL/GenBank/DDBJ databases">
        <title>The macronuclear genome of Stentor coeruleus: a giant cell with tiny introns.</title>
        <authorList>
            <person name="Slabodnick M."/>
            <person name="Ruby J.G."/>
            <person name="Reiff S.B."/>
            <person name="Swart E.C."/>
            <person name="Gosai S."/>
            <person name="Prabakaran S."/>
            <person name="Witkowska E."/>
            <person name="Larue G.E."/>
            <person name="Fisher S."/>
            <person name="Freeman R.M."/>
            <person name="Gunawardena J."/>
            <person name="Chu W."/>
            <person name="Stover N.A."/>
            <person name="Gregory B.D."/>
            <person name="Nowacki M."/>
            <person name="Derisi J."/>
            <person name="Roy S.W."/>
            <person name="Marshall W.F."/>
            <person name="Sood P."/>
        </authorList>
    </citation>
    <scope>NUCLEOTIDE SEQUENCE [LARGE SCALE GENOMIC DNA]</scope>
    <source>
        <strain evidence="3">WM001</strain>
    </source>
</reference>
<feature type="domain" description="TmcB/TmcC TPR repeats" evidence="2">
    <location>
        <begin position="436"/>
        <end position="517"/>
    </location>
</feature>
<evidence type="ECO:0000256" key="1">
    <source>
        <dbReference type="SAM" id="Phobius"/>
    </source>
</evidence>